<dbReference type="Pfam" id="PF00440">
    <property type="entry name" value="TetR_N"/>
    <property type="match status" value="1"/>
</dbReference>
<sequence length="192" mass="19715">MSPHVARGSARAAVAREKLVRAAASLIPELGWGSVSTRTLAERAGVPAGLVHYHFASVTDVLSEAAVAAVRDLLDAVLAELADLAPPAGVDRLFRALDPLSGTDPASLLVAEAYLAATRDERLRADLHGQLHRFRSGVAGWLAGHGVAEPDAVAAMLAAALDGVVLHRALGPGPGADALVPVAQRLLDGGDR</sequence>
<dbReference type="PRINTS" id="PR00455">
    <property type="entry name" value="HTHTETR"/>
</dbReference>
<dbReference type="SUPFAM" id="SSF48498">
    <property type="entry name" value="Tetracyclin repressor-like, C-terminal domain"/>
    <property type="match status" value="1"/>
</dbReference>
<evidence type="ECO:0000256" key="4">
    <source>
        <dbReference type="PROSITE-ProRule" id="PRU00335"/>
    </source>
</evidence>
<dbReference type="PANTHER" id="PTHR30055">
    <property type="entry name" value="HTH-TYPE TRANSCRIPTIONAL REGULATOR RUTR"/>
    <property type="match status" value="1"/>
</dbReference>
<dbReference type="GO" id="GO:0000976">
    <property type="term" value="F:transcription cis-regulatory region binding"/>
    <property type="evidence" value="ECO:0007669"/>
    <property type="project" value="TreeGrafter"/>
</dbReference>
<keyword evidence="1" id="KW-0805">Transcription regulation</keyword>
<evidence type="ECO:0000256" key="3">
    <source>
        <dbReference type="ARBA" id="ARBA00023163"/>
    </source>
</evidence>
<dbReference type="EMBL" id="CADCUS010000334">
    <property type="protein sequence ID" value="CAA9414940.1"/>
    <property type="molecule type" value="Genomic_DNA"/>
</dbReference>
<dbReference type="InterPro" id="IPR001647">
    <property type="entry name" value="HTH_TetR"/>
</dbReference>
<name>A0A6J4PFM9_9PSEU</name>
<dbReference type="Gene3D" id="1.10.357.10">
    <property type="entry name" value="Tetracycline Repressor, domain 2"/>
    <property type="match status" value="1"/>
</dbReference>
<dbReference type="InterPro" id="IPR009057">
    <property type="entry name" value="Homeodomain-like_sf"/>
</dbReference>
<proteinExistence type="predicted"/>
<feature type="DNA-binding region" description="H-T-H motif" evidence="4">
    <location>
        <begin position="36"/>
        <end position="55"/>
    </location>
</feature>
<protein>
    <recommendedName>
        <fullName evidence="5">HTH tetR-type domain-containing protein</fullName>
    </recommendedName>
</protein>
<keyword evidence="3" id="KW-0804">Transcription</keyword>
<dbReference type="PANTHER" id="PTHR30055:SF234">
    <property type="entry name" value="HTH-TYPE TRANSCRIPTIONAL REGULATOR BETI"/>
    <property type="match status" value="1"/>
</dbReference>
<dbReference type="Pfam" id="PF17940">
    <property type="entry name" value="TetR_C_31"/>
    <property type="match status" value="1"/>
</dbReference>
<dbReference type="GO" id="GO:0003700">
    <property type="term" value="F:DNA-binding transcription factor activity"/>
    <property type="evidence" value="ECO:0007669"/>
    <property type="project" value="TreeGrafter"/>
</dbReference>
<evidence type="ECO:0000256" key="1">
    <source>
        <dbReference type="ARBA" id="ARBA00023015"/>
    </source>
</evidence>
<dbReference type="SUPFAM" id="SSF46689">
    <property type="entry name" value="Homeodomain-like"/>
    <property type="match status" value="1"/>
</dbReference>
<dbReference type="PROSITE" id="PS50977">
    <property type="entry name" value="HTH_TETR_2"/>
    <property type="match status" value="1"/>
</dbReference>
<dbReference type="InterPro" id="IPR050109">
    <property type="entry name" value="HTH-type_TetR-like_transc_reg"/>
</dbReference>
<evidence type="ECO:0000256" key="2">
    <source>
        <dbReference type="ARBA" id="ARBA00023125"/>
    </source>
</evidence>
<feature type="domain" description="HTH tetR-type" evidence="5">
    <location>
        <begin position="13"/>
        <end position="73"/>
    </location>
</feature>
<evidence type="ECO:0000259" key="5">
    <source>
        <dbReference type="PROSITE" id="PS50977"/>
    </source>
</evidence>
<dbReference type="InterPro" id="IPR041583">
    <property type="entry name" value="TetR_C_31"/>
</dbReference>
<keyword evidence="2 4" id="KW-0238">DNA-binding</keyword>
<dbReference type="AlphaFoldDB" id="A0A6J4PFM9"/>
<evidence type="ECO:0000313" key="6">
    <source>
        <dbReference type="EMBL" id="CAA9414940.1"/>
    </source>
</evidence>
<accession>A0A6J4PFM9</accession>
<gene>
    <name evidence="6" type="ORF">AVDCRST_MAG66-2268</name>
</gene>
<dbReference type="InterPro" id="IPR036271">
    <property type="entry name" value="Tet_transcr_reg_TetR-rel_C_sf"/>
</dbReference>
<reference evidence="6" key="1">
    <citation type="submission" date="2020-02" db="EMBL/GenBank/DDBJ databases">
        <authorList>
            <person name="Meier V. D."/>
        </authorList>
    </citation>
    <scope>NUCLEOTIDE SEQUENCE</scope>
    <source>
        <strain evidence="6">AVDCRST_MAG66</strain>
    </source>
</reference>
<organism evidence="6">
    <name type="scientific">uncultured Pseudonocardia sp</name>
    <dbReference type="NCBI Taxonomy" id="211455"/>
    <lineage>
        <taxon>Bacteria</taxon>
        <taxon>Bacillati</taxon>
        <taxon>Actinomycetota</taxon>
        <taxon>Actinomycetes</taxon>
        <taxon>Pseudonocardiales</taxon>
        <taxon>Pseudonocardiaceae</taxon>
        <taxon>Pseudonocardia</taxon>
        <taxon>environmental samples</taxon>
    </lineage>
</organism>